<accession>A0A225V1B3</accession>
<evidence type="ECO:0000313" key="2">
    <source>
        <dbReference type="Proteomes" id="UP000198211"/>
    </source>
</evidence>
<evidence type="ECO:0000313" key="1">
    <source>
        <dbReference type="EMBL" id="OWY99062.1"/>
    </source>
</evidence>
<keyword evidence="2" id="KW-1185">Reference proteome</keyword>
<reference evidence="2" key="1">
    <citation type="submission" date="2017-03" db="EMBL/GenBank/DDBJ databases">
        <title>Phytopthora megakarya and P. palmivora, two closely related causual agents of cacao black pod achieved similar genome size and gene model numbers by different mechanisms.</title>
        <authorList>
            <person name="Ali S."/>
            <person name="Shao J."/>
            <person name="Larry D.J."/>
            <person name="Kronmiller B."/>
            <person name="Shen D."/>
            <person name="Strem M.D."/>
            <person name="Melnick R.L."/>
            <person name="Guiltinan M.J."/>
            <person name="Tyler B.M."/>
            <person name="Meinhardt L.W."/>
            <person name="Bailey B.A."/>
        </authorList>
    </citation>
    <scope>NUCLEOTIDE SEQUENCE [LARGE SCALE GENOMIC DNA]</scope>
    <source>
        <strain evidence="2">zdho120</strain>
    </source>
</reference>
<dbReference type="Proteomes" id="UP000198211">
    <property type="component" value="Unassembled WGS sequence"/>
</dbReference>
<sequence length="115" mass="13147">MVRTICLLRQQVCQSATNGAHSCTQISATLYGYCISDDVRAPRYLHSPLPPEVATYRVDMGEMKGNIASHPVHNIAELDAKVKETEANITQKSWLKKYKHMKYLELCRHRFSCCF</sequence>
<protein>
    <submittedName>
        <fullName evidence="1">Uncharacterized protein</fullName>
    </submittedName>
</protein>
<comment type="caution">
    <text evidence="1">The sequence shown here is derived from an EMBL/GenBank/DDBJ whole genome shotgun (WGS) entry which is preliminary data.</text>
</comment>
<gene>
    <name evidence="1" type="ORF">PHMEG_00030006</name>
</gene>
<dbReference type="EMBL" id="NBNE01008825">
    <property type="protein sequence ID" value="OWY99062.1"/>
    <property type="molecule type" value="Genomic_DNA"/>
</dbReference>
<name>A0A225V1B3_9STRA</name>
<proteinExistence type="predicted"/>
<organism evidence="1 2">
    <name type="scientific">Phytophthora megakarya</name>
    <dbReference type="NCBI Taxonomy" id="4795"/>
    <lineage>
        <taxon>Eukaryota</taxon>
        <taxon>Sar</taxon>
        <taxon>Stramenopiles</taxon>
        <taxon>Oomycota</taxon>
        <taxon>Peronosporomycetes</taxon>
        <taxon>Peronosporales</taxon>
        <taxon>Peronosporaceae</taxon>
        <taxon>Phytophthora</taxon>
    </lineage>
</organism>
<dbReference type="AlphaFoldDB" id="A0A225V1B3"/>